<evidence type="ECO:0008006" key="4">
    <source>
        <dbReference type="Google" id="ProtNLM"/>
    </source>
</evidence>
<evidence type="ECO:0000313" key="2">
    <source>
        <dbReference type="EMBL" id="MFC3702351.1"/>
    </source>
</evidence>
<dbReference type="Proteomes" id="UP001595710">
    <property type="component" value="Unassembled WGS sequence"/>
</dbReference>
<dbReference type="RefSeq" id="WP_377363116.1">
    <property type="nucleotide sequence ID" value="NZ_JBHRYN010000012.1"/>
</dbReference>
<comment type="caution">
    <text evidence="2">The sequence shown here is derived from an EMBL/GenBank/DDBJ whole genome shotgun (WGS) entry which is preliminary data.</text>
</comment>
<dbReference type="EMBL" id="JBHRYN010000012">
    <property type="protein sequence ID" value="MFC3702351.1"/>
    <property type="molecule type" value="Genomic_DNA"/>
</dbReference>
<feature type="signal peptide" evidence="1">
    <location>
        <begin position="1"/>
        <end position="16"/>
    </location>
</feature>
<organism evidence="2 3">
    <name type="scientific">Reinekea marina</name>
    <dbReference type="NCBI Taxonomy" id="1310421"/>
    <lineage>
        <taxon>Bacteria</taxon>
        <taxon>Pseudomonadati</taxon>
        <taxon>Pseudomonadota</taxon>
        <taxon>Gammaproteobacteria</taxon>
        <taxon>Oceanospirillales</taxon>
        <taxon>Saccharospirillaceae</taxon>
        <taxon>Reinekea</taxon>
    </lineage>
</organism>
<keyword evidence="1" id="KW-0732">Signal</keyword>
<reference evidence="3" key="1">
    <citation type="journal article" date="2019" name="Int. J. Syst. Evol. Microbiol.">
        <title>The Global Catalogue of Microorganisms (GCM) 10K type strain sequencing project: providing services to taxonomists for standard genome sequencing and annotation.</title>
        <authorList>
            <consortium name="The Broad Institute Genomics Platform"/>
            <consortium name="The Broad Institute Genome Sequencing Center for Infectious Disease"/>
            <person name="Wu L."/>
            <person name="Ma J."/>
        </authorList>
    </citation>
    <scope>NUCLEOTIDE SEQUENCE [LARGE SCALE GENOMIC DNA]</scope>
    <source>
        <strain evidence="3">CECT 8288</strain>
    </source>
</reference>
<feature type="chain" id="PRO_5045219627" description="Solute-binding protein family 3/N-terminal domain-containing protein" evidence="1">
    <location>
        <begin position="17"/>
        <end position="233"/>
    </location>
</feature>
<evidence type="ECO:0000313" key="3">
    <source>
        <dbReference type="Proteomes" id="UP001595710"/>
    </source>
</evidence>
<evidence type="ECO:0000256" key="1">
    <source>
        <dbReference type="SAM" id="SignalP"/>
    </source>
</evidence>
<proteinExistence type="predicted"/>
<name>A0ABV7WT54_9GAMM</name>
<keyword evidence="3" id="KW-1185">Reference proteome</keyword>
<dbReference type="SUPFAM" id="SSF53850">
    <property type="entry name" value="Periplasmic binding protein-like II"/>
    <property type="match status" value="1"/>
</dbReference>
<accession>A0ABV7WT54</accession>
<gene>
    <name evidence="2" type="ORF">ACFOND_11930</name>
</gene>
<protein>
    <recommendedName>
        <fullName evidence="4">Solute-binding protein family 3/N-terminal domain-containing protein</fullName>
    </recommendedName>
</protein>
<dbReference type="Gene3D" id="3.40.190.10">
    <property type="entry name" value="Periplasmic binding protein-like II"/>
    <property type="match status" value="2"/>
</dbReference>
<sequence>MGAFVLLLGLLSFASAEETANDKAFEIIAMPYPPFVYADNTEKGYSSSLIIKILSGFQQPFHFYIAPPARAQIRASEGQHLITFLPPVENHSDHVRYEELEKSLHYKLFQRSPAQFNWKDLKSKSIGYLNLNSGSAYLDAFNEAGADVTIIPNFTSGLKMLMAERLDFIVGIDLSIIEVAKELGIENEIIADTAALSSFSMLSFYVNKKHPLAEALDAYLKKQSVVKLVAVPL</sequence>